<dbReference type="Pfam" id="PF10166">
    <property type="entry name" value="DUF2368"/>
    <property type="match status" value="1"/>
</dbReference>
<dbReference type="OrthoDB" id="10256697at2759"/>
<dbReference type="EMBL" id="DS231823">
    <property type="protein sequence ID" value="EDS26586.1"/>
    <property type="molecule type" value="Genomic_DNA"/>
</dbReference>
<dbReference type="VEuPathDB" id="VectorBase:CPIJ000950"/>
<organism>
    <name type="scientific">Culex quinquefasciatus</name>
    <name type="common">Southern house mosquito</name>
    <name type="synonym">Culex pungens</name>
    <dbReference type="NCBI Taxonomy" id="7176"/>
    <lineage>
        <taxon>Eukaryota</taxon>
        <taxon>Metazoa</taxon>
        <taxon>Ecdysozoa</taxon>
        <taxon>Arthropoda</taxon>
        <taxon>Hexapoda</taxon>
        <taxon>Insecta</taxon>
        <taxon>Pterygota</taxon>
        <taxon>Neoptera</taxon>
        <taxon>Endopterygota</taxon>
        <taxon>Diptera</taxon>
        <taxon>Nematocera</taxon>
        <taxon>Culicoidea</taxon>
        <taxon>Culicidae</taxon>
        <taxon>Culicinae</taxon>
        <taxon>Culicini</taxon>
        <taxon>Culex</taxon>
        <taxon>Culex</taxon>
    </lineage>
</organism>
<dbReference type="PANTHER" id="PTHR13411:SF6">
    <property type="entry name" value="PLASMINOGEN RECEPTOR (KT)"/>
    <property type="match status" value="1"/>
</dbReference>
<dbReference type="PANTHER" id="PTHR13411">
    <property type="entry name" value="PLASMINOGEN RECEPTOR (KT)"/>
    <property type="match status" value="1"/>
</dbReference>
<keyword evidence="1" id="KW-0472">Membrane</keyword>
<keyword evidence="4" id="KW-1185">Reference proteome</keyword>
<sequence>MNATDKEIAQLDAFKNNDSSTQNVMHCSMNTESAHSAQNMCDDETLVPKQQILWTHSVIIVRTPHCSLIDQHTAQSRVLRREEIVQKKRWCLIVNSNDMGSFSSHPSGTEVLKKNQEYISEMNKNKMERWIQMHFQIKERETALEISRARELFYWLASFYGVATVGLIGRFNSTKRAAVLAPIVPLSFLVAYYADLAYGTKIHRITAEAEMIMQHEPDLLEWPSGLPTVSEIDSARLDIDDKIRLHPHQM</sequence>
<feature type="transmembrane region" description="Helical" evidence="1">
    <location>
        <begin position="152"/>
        <end position="171"/>
    </location>
</feature>
<protein>
    <recommendedName>
        <fullName evidence="5">Plasminogen receptor (KT)</fullName>
    </recommendedName>
</protein>
<dbReference type="eggNOG" id="KOG4544">
    <property type="taxonomic scope" value="Eukaryota"/>
</dbReference>
<reference evidence="2" key="1">
    <citation type="submission" date="2007-03" db="EMBL/GenBank/DDBJ databases">
        <title>Annotation of Culex pipiens quinquefasciatus.</title>
        <authorList>
            <consortium name="The Broad Institute Genome Sequencing Platform"/>
            <person name="Atkinson P.W."/>
            <person name="Hemingway J."/>
            <person name="Christensen B.M."/>
            <person name="Higgs S."/>
            <person name="Kodira C."/>
            <person name="Hannick L."/>
            <person name="Megy K."/>
            <person name="O'Leary S."/>
            <person name="Pearson M."/>
            <person name="Haas B.J."/>
            <person name="Mauceli E."/>
            <person name="Wortman J.R."/>
            <person name="Lee N.H."/>
            <person name="Guigo R."/>
            <person name="Stanke M."/>
            <person name="Alvarado L."/>
            <person name="Amedeo P."/>
            <person name="Antoine C.H."/>
            <person name="Arensburger P."/>
            <person name="Bidwell S.L."/>
            <person name="Crawford M."/>
            <person name="Camaro F."/>
            <person name="Devon K."/>
            <person name="Engels R."/>
            <person name="Hammond M."/>
            <person name="Howarth C."/>
            <person name="Koehrsen M."/>
            <person name="Lawson D."/>
            <person name="Montgomery P."/>
            <person name="Nene V."/>
            <person name="Nusbaum C."/>
            <person name="Puiu D."/>
            <person name="Romero-Severson J."/>
            <person name="Severson D.W."/>
            <person name="Shumway M."/>
            <person name="Sisk P."/>
            <person name="Stolte C."/>
            <person name="Zeng Q."/>
            <person name="Eisenstadt E."/>
            <person name="Fraser-Liggett C."/>
            <person name="Strausberg R."/>
            <person name="Galagan J."/>
            <person name="Birren B."/>
            <person name="Collins F.H."/>
        </authorList>
    </citation>
    <scope>NUCLEOTIDE SEQUENCE [LARGE SCALE GENOMIC DNA]</scope>
    <source>
        <strain evidence="2">JHB</strain>
    </source>
</reference>
<dbReference type="Proteomes" id="UP000002320">
    <property type="component" value="Unassembled WGS sequence"/>
</dbReference>
<evidence type="ECO:0000313" key="2">
    <source>
        <dbReference type="EMBL" id="EDS26586.1"/>
    </source>
</evidence>
<keyword evidence="1" id="KW-1133">Transmembrane helix</keyword>
<gene>
    <name evidence="3" type="primary">6031942</name>
    <name evidence="2" type="ORF">CpipJ_CPIJ000950</name>
</gene>
<dbReference type="FunCoup" id="B0W1N6">
    <property type="interactions" value="7"/>
</dbReference>
<dbReference type="KEGG" id="cqu:CpipJ_CPIJ000950"/>
<reference evidence="3" key="2">
    <citation type="submission" date="2020-05" db="UniProtKB">
        <authorList>
            <consortium name="EnsemblMetazoa"/>
        </authorList>
    </citation>
    <scope>IDENTIFICATION</scope>
    <source>
        <strain evidence="3">JHB</strain>
    </source>
</reference>
<name>B0W1N6_CULQU</name>
<dbReference type="HOGENOM" id="CLU_1112249_0_0_1"/>
<evidence type="ECO:0000313" key="4">
    <source>
        <dbReference type="Proteomes" id="UP000002320"/>
    </source>
</evidence>
<dbReference type="EnsemblMetazoa" id="CPIJ000950-RA">
    <property type="protein sequence ID" value="CPIJ000950-PA"/>
    <property type="gene ID" value="CPIJ000950"/>
</dbReference>
<evidence type="ECO:0000256" key="1">
    <source>
        <dbReference type="SAM" id="Phobius"/>
    </source>
</evidence>
<evidence type="ECO:0000313" key="3">
    <source>
        <dbReference type="EnsemblMetazoa" id="CPIJ000950-PA"/>
    </source>
</evidence>
<dbReference type="AlphaFoldDB" id="B0W1N6"/>
<keyword evidence="1" id="KW-0812">Transmembrane</keyword>
<dbReference type="InterPro" id="IPR019319">
    <property type="entry name" value="Plg-R(KT)"/>
</dbReference>
<dbReference type="VEuPathDB" id="VectorBase:CQUJHB015155"/>
<feature type="transmembrane region" description="Helical" evidence="1">
    <location>
        <begin position="177"/>
        <end position="194"/>
    </location>
</feature>
<evidence type="ECO:0008006" key="5">
    <source>
        <dbReference type="Google" id="ProtNLM"/>
    </source>
</evidence>
<dbReference type="InParanoid" id="B0W1N6"/>
<dbReference type="STRING" id="7176.B0W1N6"/>
<dbReference type="GO" id="GO:0005886">
    <property type="term" value="C:plasma membrane"/>
    <property type="evidence" value="ECO:0007669"/>
    <property type="project" value="InterPro"/>
</dbReference>
<accession>B0W1N6</accession>
<proteinExistence type="predicted"/>